<dbReference type="Gene3D" id="2.20.25.110">
    <property type="entry name" value="S-adenosyl-L-methionine-dependent methyltransferases"/>
    <property type="match status" value="1"/>
</dbReference>
<dbReference type="PANTHER" id="PTHR16458:SF2">
    <property type="entry name" value="GLYCINE N-METHYLTRANSFERASE"/>
    <property type="match status" value="1"/>
</dbReference>
<evidence type="ECO:0000259" key="4">
    <source>
        <dbReference type="Pfam" id="PF13649"/>
    </source>
</evidence>
<evidence type="ECO:0000256" key="3">
    <source>
        <dbReference type="ARBA" id="ARBA00022691"/>
    </source>
</evidence>
<evidence type="ECO:0000256" key="2">
    <source>
        <dbReference type="ARBA" id="ARBA00022679"/>
    </source>
</evidence>
<name>A0ABT6N923_9FIRM</name>
<accession>A0ABT6N923</accession>
<gene>
    <name evidence="5" type="ORF">QE109_02090</name>
</gene>
<evidence type="ECO:0000313" key="6">
    <source>
        <dbReference type="Proteomes" id="UP001158045"/>
    </source>
</evidence>
<dbReference type="Pfam" id="PF13649">
    <property type="entry name" value="Methyltransf_25"/>
    <property type="match status" value="1"/>
</dbReference>
<dbReference type="InterPro" id="IPR029063">
    <property type="entry name" value="SAM-dependent_MTases_sf"/>
</dbReference>
<dbReference type="CDD" id="cd02440">
    <property type="entry name" value="AdoMet_MTases"/>
    <property type="match status" value="1"/>
</dbReference>
<reference evidence="5 6" key="1">
    <citation type="submission" date="2023-04" db="EMBL/GenBank/DDBJ databases">
        <title>Fusibacter bizertensis strain WBS, isolated from littoral bottom sediments of the Arctic seas - biochemical and genomic analysis.</title>
        <authorList>
            <person name="Brioukhanov A.L."/>
        </authorList>
    </citation>
    <scope>NUCLEOTIDE SEQUENCE [LARGE SCALE GENOMIC DNA]</scope>
    <source>
        <strain evidence="5 6">WBS</strain>
    </source>
</reference>
<dbReference type="InterPro" id="IPR014369">
    <property type="entry name" value="Gly/Sar_N_MeTrfase"/>
</dbReference>
<feature type="domain" description="Methyltransferase" evidence="4">
    <location>
        <begin position="58"/>
        <end position="152"/>
    </location>
</feature>
<dbReference type="GO" id="GO:0008168">
    <property type="term" value="F:methyltransferase activity"/>
    <property type="evidence" value="ECO:0007669"/>
    <property type="project" value="UniProtKB-KW"/>
</dbReference>
<dbReference type="SUPFAM" id="SSF53335">
    <property type="entry name" value="S-adenosyl-L-methionine-dependent methyltransferases"/>
    <property type="match status" value="1"/>
</dbReference>
<dbReference type="InterPro" id="IPR041698">
    <property type="entry name" value="Methyltransf_25"/>
</dbReference>
<keyword evidence="1 5" id="KW-0489">Methyltransferase</keyword>
<dbReference type="Gene3D" id="3.40.50.150">
    <property type="entry name" value="Vaccinia Virus protein VP39"/>
    <property type="match status" value="1"/>
</dbReference>
<dbReference type="GO" id="GO:0032259">
    <property type="term" value="P:methylation"/>
    <property type="evidence" value="ECO:0007669"/>
    <property type="project" value="UniProtKB-KW"/>
</dbReference>
<protein>
    <submittedName>
        <fullName evidence="5">Class I SAM-dependent methyltransferase</fullName>
        <ecNumber evidence="5">2.1.1.-</ecNumber>
    </submittedName>
</protein>
<keyword evidence="2 5" id="KW-0808">Transferase</keyword>
<keyword evidence="6" id="KW-1185">Reference proteome</keyword>
<proteinExistence type="predicted"/>
<keyword evidence="3" id="KW-0949">S-adenosyl-L-methionine</keyword>
<dbReference type="EMBL" id="JARYZI010000001">
    <property type="protein sequence ID" value="MDH8676916.1"/>
    <property type="molecule type" value="Genomic_DNA"/>
</dbReference>
<sequence>MMKSLNDMTKRGILMSSQKSIYNRPDIYDILFTENMTELLKNHYETVFNNKKITSIHDCSYGTGNLTKVLSKMGYKVSGSDISNEMLEQAHEKNIIEQLDIKLIQSDFRDLTNQIHEQFDCVMSTGNSLAHVNNDDVKTAIDQMSKLIKAGGYIYIDTRNWDRILDTNNRFYYYQPMIKDNERINAMQVWDYNDNGTITFNLLYSFEKENRIFRREEFSELYYPFTKEVLVNYLKEIGFKEIELYSFIHHQVKNYDDMEWYVIIGKK</sequence>
<evidence type="ECO:0000313" key="5">
    <source>
        <dbReference type="EMBL" id="MDH8676916.1"/>
    </source>
</evidence>
<comment type="caution">
    <text evidence="5">The sequence shown here is derived from an EMBL/GenBank/DDBJ whole genome shotgun (WGS) entry which is preliminary data.</text>
</comment>
<dbReference type="PANTHER" id="PTHR16458">
    <property type="entry name" value="GLYCINE N-METHYLTRANSFERASE"/>
    <property type="match status" value="1"/>
</dbReference>
<dbReference type="EC" id="2.1.1.-" evidence="5"/>
<evidence type="ECO:0000256" key="1">
    <source>
        <dbReference type="ARBA" id="ARBA00022603"/>
    </source>
</evidence>
<organism evidence="5 6">
    <name type="scientific">Fusibacter bizertensis</name>
    <dbReference type="NCBI Taxonomy" id="1488331"/>
    <lineage>
        <taxon>Bacteria</taxon>
        <taxon>Bacillati</taxon>
        <taxon>Bacillota</taxon>
        <taxon>Clostridia</taxon>
        <taxon>Eubacteriales</taxon>
        <taxon>Eubacteriales Family XII. Incertae Sedis</taxon>
        <taxon>Fusibacter</taxon>
    </lineage>
</organism>
<dbReference type="Proteomes" id="UP001158045">
    <property type="component" value="Unassembled WGS sequence"/>
</dbReference>